<sequence>MGTTTIGLSLKTVISIVSSDAEHSYEFQSLQTIHNKCYFTTTHASFLSGGLRIRRNERVFESTLKRGQESTAFNACM</sequence>
<organism evidence="1 2">
    <name type="scientific">Citrus x changshan-huyou</name>
    <dbReference type="NCBI Taxonomy" id="2935761"/>
    <lineage>
        <taxon>Eukaryota</taxon>
        <taxon>Viridiplantae</taxon>
        <taxon>Streptophyta</taxon>
        <taxon>Embryophyta</taxon>
        <taxon>Tracheophyta</taxon>
        <taxon>Spermatophyta</taxon>
        <taxon>Magnoliopsida</taxon>
        <taxon>eudicotyledons</taxon>
        <taxon>Gunneridae</taxon>
        <taxon>Pentapetalae</taxon>
        <taxon>rosids</taxon>
        <taxon>malvids</taxon>
        <taxon>Sapindales</taxon>
        <taxon>Rutaceae</taxon>
        <taxon>Aurantioideae</taxon>
        <taxon>Citrus</taxon>
    </lineage>
</organism>
<gene>
    <name evidence="1" type="ORF">WN944_010458</name>
</gene>
<keyword evidence="2" id="KW-1185">Reference proteome</keyword>
<comment type="caution">
    <text evidence="1">The sequence shown here is derived from an EMBL/GenBank/DDBJ whole genome shotgun (WGS) entry which is preliminary data.</text>
</comment>
<dbReference type="AlphaFoldDB" id="A0AAP0QX55"/>
<evidence type="ECO:0000313" key="1">
    <source>
        <dbReference type="EMBL" id="KAK9222027.1"/>
    </source>
</evidence>
<dbReference type="Proteomes" id="UP001428341">
    <property type="component" value="Unassembled WGS sequence"/>
</dbReference>
<accession>A0AAP0QX55</accession>
<proteinExistence type="predicted"/>
<dbReference type="EMBL" id="JBCGBO010000002">
    <property type="protein sequence ID" value="KAK9222027.1"/>
    <property type="molecule type" value="Genomic_DNA"/>
</dbReference>
<name>A0AAP0QX55_9ROSI</name>
<protein>
    <submittedName>
        <fullName evidence="1">Uncharacterized protein</fullName>
    </submittedName>
</protein>
<reference evidence="1 2" key="1">
    <citation type="submission" date="2024-05" db="EMBL/GenBank/DDBJ databases">
        <title>Haplotype-resolved chromosome-level genome assembly of Huyou (Citrus changshanensis).</title>
        <authorList>
            <person name="Miao C."/>
            <person name="Chen W."/>
            <person name="Wu Y."/>
            <person name="Wang L."/>
            <person name="Zhao S."/>
            <person name="Grierson D."/>
            <person name="Xu C."/>
            <person name="Chen K."/>
        </authorList>
    </citation>
    <scope>NUCLEOTIDE SEQUENCE [LARGE SCALE GENOMIC DNA]</scope>
    <source>
        <strain evidence="1">01-14</strain>
        <tissue evidence="1">Leaf</tissue>
    </source>
</reference>
<evidence type="ECO:0000313" key="2">
    <source>
        <dbReference type="Proteomes" id="UP001428341"/>
    </source>
</evidence>